<dbReference type="PANTHER" id="PTHR43115">
    <property type="entry name" value="DEHYDROGENASE/REDUCTASE SDR FAMILY MEMBER 11"/>
    <property type="match status" value="1"/>
</dbReference>
<dbReference type="SUPFAM" id="SSF51735">
    <property type="entry name" value="NAD(P)-binding Rossmann-fold domains"/>
    <property type="match status" value="1"/>
</dbReference>
<reference evidence="3" key="1">
    <citation type="submission" date="2020-05" db="UniProtKB">
        <authorList>
            <consortium name="EnsemblMetazoa"/>
        </authorList>
    </citation>
    <scope>IDENTIFICATION</scope>
    <source>
        <strain evidence="3">Jacobina</strain>
    </source>
</reference>
<comment type="similarity">
    <text evidence="1">Belongs to the short-chain dehydrogenases/reductases (SDR) family.</text>
</comment>
<keyword evidence="4" id="KW-1185">Reference proteome</keyword>
<evidence type="ECO:0000256" key="2">
    <source>
        <dbReference type="ARBA" id="ARBA00023002"/>
    </source>
</evidence>
<dbReference type="EnsemblMetazoa" id="LLOJ007989-RA">
    <property type="protein sequence ID" value="LLOJ007989-PA"/>
    <property type="gene ID" value="LLOJ007989"/>
</dbReference>
<evidence type="ECO:0000256" key="1">
    <source>
        <dbReference type="ARBA" id="ARBA00006484"/>
    </source>
</evidence>
<dbReference type="Pfam" id="PF00106">
    <property type="entry name" value="adh_short"/>
    <property type="match status" value="1"/>
</dbReference>
<dbReference type="AlphaFoldDB" id="A0A1B0CSZ0"/>
<name>A0A1B0CSZ0_LUTLO</name>
<evidence type="ECO:0000313" key="4">
    <source>
        <dbReference type="Proteomes" id="UP000092461"/>
    </source>
</evidence>
<dbReference type="GO" id="GO:0016491">
    <property type="term" value="F:oxidoreductase activity"/>
    <property type="evidence" value="ECO:0007669"/>
    <property type="project" value="UniProtKB-KW"/>
</dbReference>
<dbReference type="PANTHER" id="PTHR43115:SF4">
    <property type="entry name" value="DEHYDROGENASE_REDUCTASE SDR FAMILY MEMBER 11"/>
    <property type="match status" value="1"/>
</dbReference>
<dbReference type="Proteomes" id="UP000092461">
    <property type="component" value="Unassembled WGS sequence"/>
</dbReference>
<dbReference type="InterPro" id="IPR002347">
    <property type="entry name" value="SDR_fam"/>
</dbReference>
<dbReference type="VEuPathDB" id="VectorBase:LLOJ007989"/>
<dbReference type="EMBL" id="AJWK01026785">
    <property type="status" value="NOT_ANNOTATED_CDS"/>
    <property type="molecule type" value="Genomic_DNA"/>
</dbReference>
<dbReference type="EMBL" id="AJWK01026788">
    <property type="status" value="NOT_ANNOTATED_CDS"/>
    <property type="molecule type" value="Genomic_DNA"/>
</dbReference>
<dbReference type="EMBL" id="AJWK01026784">
    <property type="status" value="NOT_ANNOTATED_CDS"/>
    <property type="molecule type" value="Genomic_DNA"/>
</dbReference>
<dbReference type="Gene3D" id="3.40.50.720">
    <property type="entry name" value="NAD(P)-binding Rossmann-like Domain"/>
    <property type="match status" value="1"/>
</dbReference>
<protein>
    <recommendedName>
        <fullName evidence="5">Dehydrogenase</fullName>
    </recommendedName>
</protein>
<dbReference type="EMBL" id="AJWK01026786">
    <property type="status" value="NOT_ANNOTATED_CDS"/>
    <property type="molecule type" value="Genomic_DNA"/>
</dbReference>
<dbReference type="PRINTS" id="PR00081">
    <property type="entry name" value="GDHRDH"/>
</dbReference>
<evidence type="ECO:0000313" key="3">
    <source>
        <dbReference type="EnsemblMetazoa" id="LLOJ007989-PA"/>
    </source>
</evidence>
<evidence type="ECO:0008006" key="5">
    <source>
        <dbReference type="Google" id="ProtNLM"/>
    </source>
</evidence>
<dbReference type="InterPro" id="IPR036291">
    <property type="entry name" value="NAD(P)-bd_dom_sf"/>
</dbReference>
<organism evidence="3 4">
    <name type="scientific">Lutzomyia longipalpis</name>
    <name type="common">Sand fly</name>
    <dbReference type="NCBI Taxonomy" id="7200"/>
    <lineage>
        <taxon>Eukaryota</taxon>
        <taxon>Metazoa</taxon>
        <taxon>Ecdysozoa</taxon>
        <taxon>Arthropoda</taxon>
        <taxon>Hexapoda</taxon>
        <taxon>Insecta</taxon>
        <taxon>Pterygota</taxon>
        <taxon>Neoptera</taxon>
        <taxon>Endopterygota</taxon>
        <taxon>Diptera</taxon>
        <taxon>Nematocera</taxon>
        <taxon>Psychodoidea</taxon>
        <taxon>Psychodidae</taxon>
        <taxon>Lutzomyia</taxon>
        <taxon>Lutzomyia</taxon>
    </lineage>
</organism>
<proteinExistence type="inferred from homology"/>
<keyword evidence="2" id="KW-0560">Oxidoreductase</keyword>
<accession>A0A1B0CSZ0</accession>
<dbReference type="EMBL" id="AJWK01026787">
    <property type="status" value="NOT_ANNOTATED_CDS"/>
    <property type="molecule type" value="Genomic_DNA"/>
</dbReference>
<dbReference type="EMBL" id="AJWK01026789">
    <property type="status" value="NOT_ANNOTATED_CDS"/>
    <property type="molecule type" value="Genomic_DNA"/>
</dbReference>
<sequence>MNFNIYPATKYGVTALTESFRQDFINEKSGIKITSISPGTVQTEITPDYSAESLKNIPHLMPVDISNAVLYTLGTPPNVNFNLAKCRISGKTSVSTSY</sequence>